<keyword evidence="4 5" id="KW-0472">Membrane</keyword>
<dbReference type="AlphaFoldDB" id="A0A8C4Q1J2"/>
<reference evidence="7" key="2">
    <citation type="submission" date="2025-09" db="UniProtKB">
        <authorList>
            <consortium name="Ensembl"/>
        </authorList>
    </citation>
    <scope>IDENTIFICATION</scope>
</reference>
<dbReference type="InterPro" id="IPR049680">
    <property type="entry name" value="FLVCR1-2_SLC49-like"/>
</dbReference>
<dbReference type="InterPro" id="IPR020846">
    <property type="entry name" value="MFS_dom"/>
</dbReference>
<evidence type="ECO:0000256" key="4">
    <source>
        <dbReference type="ARBA" id="ARBA00023136"/>
    </source>
</evidence>
<dbReference type="PANTHER" id="PTHR10924">
    <property type="entry name" value="MAJOR FACILITATOR SUPERFAMILY PROTEIN-RELATED"/>
    <property type="match status" value="1"/>
</dbReference>
<reference evidence="7" key="1">
    <citation type="submission" date="2025-08" db="UniProtKB">
        <authorList>
            <consortium name="Ensembl"/>
        </authorList>
    </citation>
    <scope>IDENTIFICATION</scope>
</reference>
<evidence type="ECO:0000256" key="2">
    <source>
        <dbReference type="ARBA" id="ARBA00022692"/>
    </source>
</evidence>
<accession>A0A8C4Q1J2</accession>
<evidence type="ECO:0000256" key="1">
    <source>
        <dbReference type="ARBA" id="ARBA00004141"/>
    </source>
</evidence>
<feature type="transmembrane region" description="Helical" evidence="5">
    <location>
        <begin position="330"/>
        <end position="347"/>
    </location>
</feature>
<dbReference type="Gene3D" id="1.20.1250.20">
    <property type="entry name" value="MFS general substrate transporter like domains"/>
    <property type="match status" value="2"/>
</dbReference>
<dbReference type="Ensembl" id="ENSEBUT00000009093.1">
    <property type="protein sequence ID" value="ENSEBUP00000008587.1"/>
    <property type="gene ID" value="ENSEBUG00000005557.1"/>
</dbReference>
<dbReference type="Proteomes" id="UP000694388">
    <property type="component" value="Unplaced"/>
</dbReference>
<keyword evidence="3 5" id="KW-1133">Transmembrane helix</keyword>
<feature type="transmembrane region" description="Helical" evidence="5">
    <location>
        <begin position="353"/>
        <end position="378"/>
    </location>
</feature>
<name>A0A8C4Q1J2_EPTBU</name>
<feature type="transmembrane region" description="Helical" evidence="5">
    <location>
        <begin position="104"/>
        <end position="127"/>
    </location>
</feature>
<dbReference type="PANTHER" id="PTHR10924:SF6">
    <property type="entry name" value="SOLUTE CARRIER FAMILY 49 MEMBER A3"/>
    <property type="match status" value="1"/>
</dbReference>
<protein>
    <submittedName>
        <fullName evidence="7">Solute carrier family 49 member 3</fullName>
    </submittedName>
</protein>
<organism evidence="7 8">
    <name type="scientific">Eptatretus burgeri</name>
    <name type="common">Inshore hagfish</name>
    <dbReference type="NCBI Taxonomy" id="7764"/>
    <lineage>
        <taxon>Eukaryota</taxon>
        <taxon>Metazoa</taxon>
        <taxon>Chordata</taxon>
        <taxon>Craniata</taxon>
        <taxon>Vertebrata</taxon>
        <taxon>Cyclostomata</taxon>
        <taxon>Myxini</taxon>
        <taxon>Myxiniformes</taxon>
        <taxon>Myxinidae</taxon>
        <taxon>Eptatretinae</taxon>
        <taxon>Eptatretus</taxon>
    </lineage>
</organism>
<dbReference type="PROSITE" id="PS50850">
    <property type="entry name" value="MFS"/>
    <property type="match status" value="1"/>
</dbReference>
<feature type="domain" description="Major facilitator superfamily (MFS) profile" evidence="6">
    <location>
        <begin position="1"/>
        <end position="462"/>
    </location>
</feature>
<evidence type="ECO:0000313" key="8">
    <source>
        <dbReference type="Proteomes" id="UP000694388"/>
    </source>
</evidence>
<dbReference type="Pfam" id="PF07690">
    <property type="entry name" value="MFS_1"/>
    <property type="match status" value="1"/>
</dbReference>
<evidence type="ECO:0000259" key="6">
    <source>
        <dbReference type="PROSITE" id="PS50850"/>
    </source>
</evidence>
<dbReference type="GO" id="GO:0016020">
    <property type="term" value="C:membrane"/>
    <property type="evidence" value="ECO:0007669"/>
    <property type="project" value="UniProtKB-SubCell"/>
</dbReference>
<feature type="transmembrane region" description="Helical" evidence="5">
    <location>
        <begin position="295"/>
        <end position="318"/>
    </location>
</feature>
<dbReference type="GeneTree" id="ENSGT01030000234625"/>
<evidence type="ECO:0000256" key="5">
    <source>
        <dbReference type="SAM" id="Phobius"/>
    </source>
</evidence>
<dbReference type="CDD" id="cd17399">
    <property type="entry name" value="MFS_MFSD7"/>
    <property type="match status" value="1"/>
</dbReference>
<feature type="transmembrane region" description="Helical" evidence="5">
    <location>
        <begin position="261"/>
        <end position="283"/>
    </location>
</feature>
<keyword evidence="8" id="KW-1185">Reference proteome</keyword>
<feature type="transmembrane region" description="Helical" evidence="5">
    <location>
        <begin position="78"/>
        <end position="97"/>
    </location>
</feature>
<sequence length="496" mass="53539">MEAYSLVGIQTQNSSRGCITSRDRSKPHYQGRYVDKRLQQTTQFNTGHPQDEGHDQVWLSMAPVTDHAAQFMAVKPDLINWLSLVYIVVCIPCGPLASWATDSFGLRFALVTGGLLNGVGALVRLLGVQDWMVTVLRGFPLVMTGQTVAALAQPLLLFAPTKVAAVWFPENQRAIANTIASMANPLGIMLTNVISPLIVHSAEQISTMLIVYAVPALLGTLLVICLMQRSAPLMPPSIGATTQSTQPFLINIKQLFTNGPFLILLVCFGTGIGAITCFTTLLAQILCARGYTDEFSGICGALTIAFGIVGAVITGMYVDRTKHFAQVGKINFLLASLAAIAFALLCVQRDQAVAVAFSCSLLGLFGFSIYSVCLEVGVECTYPVGEATSTGLLFVSGQIQALILILLLQALARPLSPADSVFVACKGSLMIPYDWTVSMLVFAGVCVLASSIFTLLFRAELRRRKAEEEYRHLHEPHEPLPATTSAHLDQTGIWEP</sequence>
<evidence type="ECO:0000256" key="3">
    <source>
        <dbReference type="ARBA" id="ARBA00022989"/>
    </source>
</evidence>
<dbReference type="SUPFAM" id="SSF103473">
    <property type="entry name" value="MFS general substrate transporter"/>
    <property type="match status" value="1"/>
</dbReference>
<proteinExistence type="predicted"/>
<feature type="transmembrane region" description="Helical" evidence="5">
    <location>
        <begin position="437"/>
        <end position="457"/>
    </location>
</feature>
<feature type="transmembrane region" description="Helical" evidence="5">
    <location>
        <begin position="205"/>
        <end position="227"/>
    </location>
</feature>
<dbReference type="InterPro" id="IPR036259">
    <property type="entry name" value="MFS_trans_sf"/>
</dbReference>
<comment type="subcellular location">
    <subcellularLocation>
        <location evidence="1">Membrane</location>
        <topology evidence="1">Multi-pass membrane protein</topology>
    </subcellularLocation>
</comment>
<dbReference type="InterPro" id="IPR011701">
    <property type="entry name" value="MFS"/>
</dbReference>
<keyword evidence="2 5" id="KW-0812">Transmembrane</keyword>
<evidence type="ECO:0000313" key="7">
    <source>
        <dbReference type="Ensembl" id="ENSEBUP00000008587.1"/>
    </source>
</evidence>
<feature type="transmembrane region" description="Helical" evidence="5">
    <location>
        <begin position="175"/>
        <end position="199"/>
    </location>
</feature>
<dbReference type="GO" id="GO:0022857">
    <property type="term" value="F:transmembrane transporter activity"/>
    <property type="evidence" value="ECO:0007669"/>
    <property type="project" value="InterPro"/>
</dbReference>
<feature type="transmembrane region" description="Helical" evidence="5">
    <location>
        <begin position="147"/>
        <end position="168"/>
    </location>
</feature>